<protein>
    <submittedName>
        <fullName evidence="1">Uncharacterized protein</fullName>
    </submittedName>
</protein>
<name>A0A150TTQ3_SORCE</name>
<proteinExistence type="predicted"/>
<gene>
    <name evidence="1" type="ORF">BE21_25905</name>
</gene>
<reference evidence="1 2" key="1">
    <citation type="submission" date="2014-02" db="EMBL/GenBank/DDBJ databases">
        <title>The small core and large imbalanced accessory genome model reveals a collaborative survival strategy of Sorangium cellulosum strains in nature.</title>
        <authorList>
            <person name="Han K."/>
            <person name="Peng R."/>
            <person name="Blom J."/>
            <person name="Li Y.-Z."/>
        </authorList>
    </citation>
    <scope>NUCLEOTIDE SEQUENCE [LARGE SCALE GENOMIC DNA]</scope>
    <source>
        <strain evidence="1 2">So0007-03</strain>
    </source>
</reference>
<dbReference type="AlphaFoldDB" id="A0A150TTQ3"/>
<dbReference type="Proteomes" id="UP000075502">
    <property type="component" value="Unassembled WGS sequence"/>
</dbReference>
<evidence type="ECO:0000313" key="2">
    <source>
        <dbReference type="Proteomes" id="UP000075502"/>
    </source>
</evidence>
<evidence type="ECO:0000313" key="1">
    <source>
        <dbReference type="EMBL" id="KYG08034.1"/>
    </source>
</evidence>
<organism evidence="1 2">
    <name type="scientific">Sorangium cellulosum</name>
    <name type="common">Polyangium cellulosum</name>
    <dbReference type="NCBI Taxonomy" id="56"/>
    <lineage>
        <taxon>Bacteria</taxon>
        <taxon>Pseudomonadati</taxon>
        <taxon>Myxococcota</taxon>
        <taxon>Polyangia</taxon>
        <taxon>Polyangiales</taxon>
        <taxon>Polyangiaceae</taxon>
        <taxon>Sorangium</taxon>
    </lineage>
</organism>
<sequence length="109" mass="13028">MEENTCSLRYDRWKVVFAEQRAQGLLVWQEPFVPLRLPKLFDLRADPFERADQGSILYDRWRIDHAFVIIPALAFARKFVASFRKFPPRQKPETWNLDTILQSMQRTSD</sequence>
<comment type="caution">
    <text evidence="1">The sequence shown here is derived from an EMBL/GenBank/DDBJ whole genome shotgun (WGS) entry which is preliminary data.</text>
</comment>
<dbReference type="EMBL" id="JEME01001113">
    <property type="protein sequence ID" value="KYG08034.1"/>
    <property type="molecule type" value="Genomic_DNA"/>
</dbReference>
<accession>A0A150TTQ3</accession>
<dbReference type="InterPro" id="IPR017850">
    <property type="entry name" value="Alkaline_phosphatase_core_sf"/>
</dbReference>
<dbReference type="SUPFAM" id="SSF53649">
    <property type="entry name" value="Alkaline phosphatase-like"/>
    <property type="match status" value="1"/>
</dbReference>